<dbReference type="WBParaSite" id="Minc3s03974g35218">
    <property type="protein sequence ID" value="Minc3s03974g35218"/>
    <property type="gene ID" value="Minc3s03974g35218"/>
</dbReference>
<accession>A0A914N787</accession>
<keyword evidence="1" id="KW-0472">Membrane</keyword>
<keyword evidence="2" id="KW-1185">Reference proteome</keyword>
<dbReference type="Proteomes" id="UP000887563">
    <property type="component" value="Unplaced"/>
</dbReference>
<evidence type="ECO:0000313" key="3">
    <source>
        <dbReference type="WBParaSite" id="Minc3s03974g35218"/>
    </source>
</evidence>
<reference evidence="3" key="1">
    <citation type="submission" date="2022-11" db="UniProtKB">
        <authorList>
            <consortium name="WormBaseParasite"/>
        </authorList>
    </citation>
    <scope>IDENTIFICATION</scope>
</reference>
<dbReference type="AlphaFoldDB" id="A0A914N787"/>
<keyword evidence="1" id="KW-1133">Transmembrane helix</keyword>
<organism evidence="2 3">
    <name type="scientific">Meloidogyne incognita</name>
    <name type="common">Southern root-knot nematode worm</name>
    <name type="synonym">Oxyuris incognita</name>
    <dbReference type="NCBI Taxonomy" id="6306"/>
    <lineage>
        <taxon>Eukaryota</taxon>
        <taxon>Metazoa</taxon>
        <taxon>Ecdysozoa</taxon>
        <taxon>Nematoda</taxon>
        <taxon>Chromadorea</taxon>
        <taxon>Rhabditida</taxon>
        <taxon>Tylenchina</taxon>
        <taxon>Tylenchomorpha</taxon>
        <taxon>Tylenchoidea</taxon>
        <taxon>Meloidogynidae</taxon>
        <taxon>Meloidogyninae</taxon>
        <taxon>Meloidogyne</taxon>
        <taxon>Meloidogyne incognita group</taxon>
    </lineage>
</organism>
<keyword evidence="1" id="KW-0812">Transmembrane</keyword>
<sequence length="60" mass="6944">QGYWHSVLAVMLQSCINIYTGYSSALCHVVVDYPAVINISWWMLAIFWLYRIRVATGLHI</sequence>
<evidence type="ECO:0000313" key="2">
    <source>
        <dbReference type="Proteomes" id="UP000887563"/>
    </source>
</evidence>
<name>A0A914N787_MELIC</name>
<protein>
    <submittedName>
        <fullName evidence="3">Uncharacterized protein</fullName>
    </submittedName>
</protein>
<feature type="transmembrane region" description="Helical" evidence="1">
    <location>
        <begin position="33"/>
        <end position="50"/>
    </location>
</feature>
<proteinExistence type="predicted"/>
<evidence type="ECO:0000256" key="1">
    <source>
        <dbReference type="SAM" id="Phobius"/>
    </source>
</evidence>